<evidence type="ECO:0000256" key="1">
    <source>
        <dbReference type="ARBA" id="ARBA00006545"/>
    </source>
</evidence>
<feature type="region of interest" description="Disordered" evidence="3">
    <location>
        <begin position="3817"/>
        <end position="3855"/>
    </location>
</feature>
<feature type="region of interest" description="Disordered" evidence="3">
    <location>
        <begin position="2810"/>
        <end position="2836"/>
    </location>
</feature>
<dbReference type="GO" id="GO:0098588">
    <property type="term" value="C:bounding membrane of organelle"/>
    <property type="evidence" value="ECO:0007669"/>
    <property type="project" value="UniProtKB-ARBA"/>
</dbReference>
<comment type="caution">
    <text evidence="5">The sequence shown here is derived from an EMBL/GenBank/DDBJ whole genome shotgun (WGS) entry which is preliminary data.</text>
</comment>
<dbReference type="GO" id="GO:0005737">
    <property type="term" value="C:cytoplasm"/>
    <property type="evidence" value="ECO:0007669"/>
    <property type="project" value="UniProtKB-ARBA"/>
</dbReference>
<feature type="region of interest" description="Disordered" evidence="3">
    <location>
        <begin position="1495"/>
        <end position="1533"/>
    </location>
</feature>
<organism evidence="5 6">
    <name type="scientific">Gonium pectorale</name>
    <name type="common">Green alga</name>
    <dbReference type="NCBI Taxonomy" id="33097"/>
    <lineage>
        <taxon>Eukaryota</taxon>
        <taxon>Viridiplantae</taxon>
        <taxon>Chlorophyta</taxon>
        <taxon>core chlorophytes</taxon>
        <taxon>Chlorophyceae</taxon>
        <taxon>CS clade</taxon>
        <taxon>Chlamydomonadales</taxon>
        <taxon>Volvocaceae</taxon>
        <taxon>Gonium</taxon>
    </lineage>
</organism>
<feature type="region of interest" description="Disordered" evidence="3">
    <location>
        <begin position="1347"/>
        <end position="1367"/>
    </location>
</feature>
<feature type="region of interest" description="Disordered" evidence="3">
    <location>
        <begin position="1085"/>
        <end position="1126"/>
    </location>
</feature>
<feature type="compositionally biased region" description="Basic and acidic residues" evidence="3">
    <location>
        <begin position="2000"/>
        <end position="2014"/>
    </location>
</feature>
<evidence type="ECO:0000256" key="3">
    <source>
        <dbReference type="SAM" id="MobiDB-lite"/>
    </source>
</evidence>
<feature type="compositionally biased region" description="Low complexity" evidence="3">
    <location>
        <begin position="2103"/>
        <end position="2126"/>
    </location>
</feature>
<feature type="region of interest" description="Disordered" evidence="3">
    <location>
        <begin position="2519"/>
        <end position="2553"/>
    </location>
</feature>
<dbReference type="InterPro" id="IPR026854">
    <property type="entry name" value="VPS13_N"/>
</dbReference>
<keyword evidence="2" id="KW-0813">Transport</keyword>
<sequence>MFEAQVAFLLNKYLGRYVSGLDAESLRISVWRGDLQLRGLALKPGALDDLCLPVEVLSGVLGRLTLKVPWSALGKQPVVLELDGLYALARPRPRGGAADSCPDVAAYEACAAAASLEEKRRRVLALETSWLQALEARLEEKLRQRQQQGGGGGGAARRGGGLFGLEALVHTVLGNLQLRLSNVHIRFEDDARLPGGEPLALGLTLGELSACTVDEAGREAFATANVLELMRKAVQLRQLGLYLDVGPQAVLPPPPGGWGAAAAASLSAAQWDDLFLPRHHLPDLGGGGEGGGSGRYPHAYLLMPVCATLNYTRRSAAKVESASQARQQALVEVEAVALSLSRAQYGAALALLAAADAAAANAPYRHMRPPGRPAAGLQARLWWRYALLAVRLQRSRRPACCWPRVREACLLRKAYVAAYGRWLGGGGALGGDAALAALESGLPEGTVLLFSRTGWAAWLWGSGSKAPATGGTATPAAAAAAAAEGRGGAAAVGAGTAELTAEELSRLRDLLHLNEGPEETSTGPSGGADATPWTLLTSVELSLGSTSLELRGEGGREAQALLLSSMRDGSADAVLVAQAAPAYVTARAAALLDVVAFFAAPSQLAVSTLQAQAAARLSALQRAAQRQLAALSAQRPRLRLSVEAHGPRIMLPDGEGRAALLLNLGCLTLSSADPASLGLAPGSEAARLYRCYDLSLEQLEASMLDGPFTDQGARLFPSAGSTSASAAGAWTHPSPLATGLGAGGQGAWAAARSVPLLSRFGAKAGLQVAGWPHAQLPDLRLTLRAQPLEVHVSPWRHSRTVRVLAALAPLWEAVASGGAAAAGGAAGAAAGAEAGAEHEASVQVTALTWEVAAGRVARWRRRRLLVRRGCLYLLEEHGRGAALDSRSFWDGWRVVEVPPRYVGGAEHALALLPPDVDSGVAAAAAGGGGAAALRGRAGREAAREAALRHPRSLVLRCGDAAAAAALRDAMARSAALVEAAAGLQRLPSDLDISSSGSDAEDDSEGAAADRGPPAGGGYGGGGGYDPLACLPAERPLLEISGVLPEVALRLSGRPPRAWGTLSGLAAAESATPASAGALAPALGSRVSRVGDNGDGGGEADGEEDEDGYASACSEGSGAEEDGSGDEAPEVPLLALRLRGAALSVRCRADELTADVRVAALRAEDELAGCRPGASRESPAWGLGPGWEVLAYSGCWQEGERQEGPSGAAGSDGSIGGGGGGAPLAKLHLVQSLSSSNQTDAETDLSLDLAALSLSCHRPTLAALAGLAADLAAAQAAALGSATAVAHVASRTPSSPGEAAFDAVCVRGAAGGPGGGGGRLLLRLRVGMQSLQLMLPYELLYGGHTSSGGRPAARTAAPAGSGGTWAGRGPGEPRRLFAAVAIEGLNLQVEARASCLEVTASLRGLSAEYAALPSDSPHRTIAAVRAGGVAAPVELTFGLHARGESRADDGAQRIPEGAAHATLTARLSGARFVVLSRFLAELQHYTQSMVAMQPRPLRAASPPPSTQPPSLLPGPSVLPQAPAAPAGPADPAASTVEQPVLPLLLDLRLDSCTALVPRDSGSGAVLEAGLGGLSLRTRSLEWREAGEGPALQQREKGSAAGGAEGGGATSLRREVLVEEVLLQVASLSLTPRGGAGCRGANLISDIGPGVSVLLRRPLAARNAGPPAEGLPPPQVTLSLGSAELTLLEPEADGVDSLRPLALVSLSGLWVGCWASARGSVFGSLALPGAAIEDLRRGPAGSGGATAGAAGAAGRRVVFATSLDAATDAAAGASAQPAGQKLSPSLLVLEFRIVQPQQRQPQPQAGGSRVDGASTIIATPPLPAFGLRVRLQRPQIVLDLSRRLGLLRRLVNFAAAGPVLQGPVPRPYESRDVLLPPSPTPHLRPAGSSLWLSPQVRLLADAPGDGGGGTGGGGGRKVVYDGGGGRLVLPPGIRGHGDGGGGGVEGGGGVLPLIVVGAGRELVLRNVTVVNAASLPACLSLGAGARLVARQEDGVVMLPTGERSDAGAEGAEKGPDEEGAEAVPAGAAGPHARLALPPAQPAPSTPFSRIEAVVEVVGAALHLMDPADAATADAITVVPGPMSRAASSSSSATLGRHGSLASGSLGSFAAPARGTTPGASTSPGTLTWPGGGPPTAAPWPPGVAPARHLVLRGGVAASVRAEGWEVREARCTLRGLSVGVVSTSVAGTAAAPGVAGGVTPRSSTVGAFRSREEALLEPLDLTAAYSAGDDRKDNPVTAGDGEPGLGVRGLTIDVQSSLLLRLSPSSLALALHLAELALEPLQAPPPHRPLHRCDRFQRLSTLAAAPRADAERGAGAAGSVPVAFSRGAEPAAPLMTVWRPLPPPGYVALGDVVGLGAAPPVVQVAVLAISSGFVAYPTGYERVWCGGSSLGQDEGDDGAGVALWRPLPPAGCVALGCVVGTRGCPPGLTAVGCVAAGAVVEAQLGECLPLPADAADVAAAGGSGSGAGLRIAWRLQNLAATFLVSARGQATPQGPLYDLRNPLSIAPAALTPVPELQRFRPSAAGSAARATATGGAAERAGASGPAGAAAAGRSSRPRGLAGGLMAGVDAADRPAPPLSLLCQLHYLAARREAMGHAARRALQAPCVDYARIWCGNAPGRGRVSVWRPRPPAGYAFVGDCIVVGCGTPPPAVSVLRDTGSAGADAAAPAAPGAGAGLSPPLAPLARPVGFHKLWDSGAGLVLWRPVPPPGYVALGCLAGSDLAQPQAATFRVVRADLTAPCVISMARPDWTLPHLAAPEQPGSASGVCGWIPDHRTGASTVACQAVLPSEGSTQVPRLNLAADDWVPAARAGSAQRAAAAPTGQAQGPQGEKQLGHDGGFRDVSLQLRLRGPAVLQLCGGAGRPVLEGPASSSASVLLVASAWTLSGGAAPAERWEPLLEPTQLALRADVTGAAYVNGTGSAGGQQEVTVKMSTAQDTARMVVSSSGLHVLLPAVTTWAEVLLGPGAGCRPDPLLPGGPHAGSAAATEYAWAPPTGPQRQRLISNALGTGCSLLLDGGDAGQVEVELPCGAEGVALPAVAAGRGPVGGSSTSQQWRCPSAAGHAAAPEVVLLVDVLEARGLPGRLLGSSSGAALMVALTPTAASPSPVGGLAASWRERFVVALPPELSVQLLLRGSGVGDRAPGHNGVGDSAGDGAPPTVHATLLLSDGAAAGGGPPRVVAVGAFPLPAAWLRAGVRGLLLRDGGAAATTRLLSGSGCEMAAELRLQPVGRGGGPDQHPAMLQLRISLDDQQVETRWKPYVEARQHNAGAEKPGAGLSSSSSPADVMARAAAAGRRRVLQSLQLAGSGEWAPIAGASSADRVPVRLGAGVVVERLPIGGEGEGAGSGGAVVELLRSRAVLRNGTGLPLEVALAFSGPTAAAVATAGGAMSGRSGAMALGPDGRPLPVCEEVFETQRYLPLRGWSCMNLLPHESRAYSRDSRGGGGSGTFPLVPLPAGWEWEGPWRADLSGHVDGEGWFYATASWNLNSYPPAPDQARCGATDLVRRRRWTRTRRCVEAAAAPPAQELLLAAPLSGSCSGPVRRLLGTVAPGETLPLPLGWEAGGCELQVRPLTPLEHMDAAGVRVKESPVAAAPGQGADMDDLFAGLTTVEEQPPPAALSLRIPHDPVDVASRHEWSRGPGGGDPGLVMTRLGEGGARLLCCRPVDGREDRDIVDFVSPHQQRSQLRPSPPPPPPPPPPVCEEVFETQRYLPLRGWSCKNLLPHESRAYSRDSRGGGGSSEFPDVPLPAGWEWEGPWKVDLSSHVDGEGWFYATASWNLNSYPPAPEQARCGATDLVRRRRWTRTRRCVAPPAAAAAAPAAAAGRARGHVSQGSAGPGPTAPGATAGAQPGGQGDAFDLFGDLVVSAPAAELVQAPDRRTPQAQSRQSAGPLGHVSAGDSGGAGDVESPRGQAAWLSVTLEAEALEAADATAAVEGEGGGSGGSSMLDWRLVVRPPLTLRNLLPVPARYVIWEGGAGGSGPLRRRQVGSMAPGESAAVLAADMRRQVFLSYAPEGCAMSDPVLLSTGHTRSQAGVAGSAAASAQLPSFLECAAADAGLAVGHPPSRPSLKVDILRDACVPSGCGDSGGGGGEGGPTLLAAAGSGAEAGGQLGPSEAAAAGYPLTVSLRAPLWLQNWTELPLRCALVALAQEPPHGSVRLGEQRSGAAGAAVSPRSVLPLSYPTAAAGSAAGDDGGEVALVVSLAGGPWSQPILLPSRDEGGGAGGSGGASAGPGAFSVLIRAPSGDGGSVHEVVLRLEGPSPHAVAAAVEPHGGDSLPAGGSGPDASVLVRSAAGALLLRLEPALLTGSTCGVPLLLMQPSLPITPGTGANSAPHAAADHLASSPAATAISLPLSPALRSAAAAGVPSSALWSDPLWLDPSSRSSRTVLYGPYQTAYGGADTGGDGDGGGEAGCGWSLEAQVALPVYCLGRVPTGAVRETHGSEVTQAAEVEKLLALPLSLRIECPSPGCLRLLAARLGGATRHTLVNATPAPVLWCAASHGPPGGGSSGGSGPSAAGRVAGEWSLAPPFSCVPLLLLLGGDGGSDAGRGAAVDLRATDDATSGGLRLSLEVQDSGPVRRFQDQTLPLTGAAGSALARVTPAADCALASSGRAPLPGGRPNAALGASCLEAVLRLSALPPQAAAAAFTPAGSQDGDGGGFQLRLSAELPRLEVCLVDGGPEELAVLTLLGLTLEYGTGEAAGGGRYQTGRARLGGLQLDDVTHGSVHPVVLRPLADQRAEAVLSFSYTCQPDALRNALHVPTVLLRLLPLRLALGEALLWRIVAFASGIRPPRLPRAARSDPPLALGMLEVTPLSLRISFAPQPASRPAWARSIFMVGLNLAQISDADVKLRGMRLESARLPRAQLHALLASRAQYEAAEAGSALLRTLLLKAGVRTGLRAAAQTAGIVALSVLVPGAAAAAVLVGTGFSAGRAWSLLSGQSATAAAAAAGGAEGGGCSLERECGRMRLQRAAQERCVAPFRLASALGAALLGALAARPGCAQLRPDRYVRHWLLAAGGGGAGGGGGGEVLLATDRRLLLVTAPEFAALQRSLATGEAAAARASWVPASGAAVVWSLPWAGLLAAEVAAWHDGGGGPAGPATLLLHRARPDRAGRVFHSAVCGPLASPAAEVLSQLLEVRTAVQPPSHRSRNRAPQRQQPQPGTGGTSPTGGGGGGGSTTAAALHDLDSLFSGLTVGPSPVPSAAGSMSRQRPDWLLCADFELVWCGPGAEGGALVSVWRPVGPPGYAAVGDVAVAGREPPARPVRVYSRAAAPPLRGGGSAPTLLPGLQAEDHDVGGGGASPGPLLAAPLGYILLFRSSTAPALTLWRPVAPAGYVELGCVAWPALQEPPAGLLGCCRADRAVRARAEAAPLWGGSSADYPAWRAWVWGVEGSEAGAFVATRGGEGSPRPPLADRIWRLQLE</sequence>
<dbReference type="EMBL" id="LSYV01000024">
    <property type="protein sequence ID" value="KXZ49125.1"/>
    <property type="molecule type" value="Genomic_DNA"/>
</dbReference>
<evidence type="ECO:0000313" key="5">
    <source>
        <dbReference type="EMBL" id="KXZ49125.1"/>
    </source>
</evidence>
<feature type="region of interest" description="Disordered" evidence="3">
    <location>
        <begin position="2103"/>
        <end position="2139"/>
    </location>
</feature>
<accession>A0A150GHM3</accession>
<reference evidence="6" key="1">
    <citation type="journal article" date="2016" name="Nat. Commun.">
        <title>The Gonium pectorale genome demonstrates co-option of cell cycle regulation during the evolution of multicellularity.</title>
        <authorList>
            <person name="Hanschen E.R."/>
            <person name="Marriage T.N."/>
            <person name="Ferris P.J."/>
            <person name="Hamaji T."/>
            <person name="Toyoda A."/>
            <person name="Fujiyama A."/>
            <person name="Neme R."/>
            <person name="Noguchi H."/>
            <person name="Minakuchi Y."/>
            <person name="Suzuki M."/>
            <person name="Kawai-Toyooka H."/>
            <person name="Smith D.R."/>
            <person name="Sparks H."/>
            <person name="Anderson J."/>
            <person name="Bakaric R."/>
            <person name="Luria V."/>
            <person name="Karger A."/>
            <person name="Kirschner M.W."/>
            <person name="Durand P.M."/>
            <person name="Michod R.E."/>
            <person name="Nozaki H."/>
            <person name="Olson B.J."/>
        </authorList>
    </citation>
    <scope>NUCLEOTIDE SEQUENCE [LARGE SCALE GENOMIC DNA]</scope>
    <source>
        <strain evidence="6">NIES-2863</strain>
    </source>
</reference>
<feature type="compositionally biased region" description="Low complexity" evidence="3">
    <location>
        <begin position="3829"/>
        <end position="3846"/>
    </location>
</feature>
<feature type="compositionally biased region" description="Low complexity" evidence="3">
    <location>
        <begin position="1347"/>
        <end position="1358"/>
    </location>
</feature>
<feature type="compositionally biased region" description="Gly residues" evidence="3">
    <location>
        <begin position="5161"/>
        <end position="5176"/>
    </location>
</feature>
<feature type="region of interest" description="Disordered" evidence="3">
    <location>
        <begin position="1998"/>
        <end position="2023"/>
    </location>
</feature>
<feature type="compositionally biased region" description="Pro residues" evidence="3">
    <location>
        <begin position="3686"/>
        <end position="3698"/>
    </location>
</feature>
<feature type="region of interest" description="Disordered" evidence="3">
    <location>
        <begin position="5140"/>
        <end position="5180"/>
    </location>
</feature>
<proteinExistence type="inferred from homology"/>
<feature type="region of interest" description="Disordered" evidence="3">
    <location>
        <begin position="1586"/>
        <end position="1607"/>
    </location>
</feature>
<keyword evidence="6" id="KW-1185">Reference proteome</keyword>
<protein>
    <recommendedName>
        <fullName evidence="4">Peroxin/Ferlin domain-containing protein</fullName>
    </recommendedName>
</protein>
<name>A0A150GHM3_GONPE</name>
<dbReference type="SMART" id="SM00693">
    <property type="entry name" value="DysFN"/>
    <property type="match status" value="2"/>
</dbReference>
<feature type="compositionally biased region" description="Pro residues" evidence="3">
    <location>
        <begin position="2129"/>
        <end position="2139"/>
    </location>
</feature>
<dbReference type="PANTHER" id="PTHR16166">
    <property type="entry name" value="VACUOLAR PROTEIN SORTING-ASSOCIATED PROTEIN VPS13"/>
    <property type="match status" value="1"/>
</dbReference>
<gene>
    <name evidence="5" type="ORF">GPECTOR_23g54</name>
</gene>
<dbReference type="Proteomes" id="UP000075714">
    <property type="component" value="Unassembled WGS sequence"/>
</dbReference>
<dbReference type="InterPro" id="IPR006614">
    <property type="entry name" value="Peroxin/Ferlin"/>
</dbReference>
<feature type="region of interest" description="Disordered" evidence="3">
    <location>
        <begin position="988"/>
        <end position="1019"/>
    </location>
</feature>
<feature type="domain" description="Peroxin/Ferlin" evidence="4">
    <location>
        <begin position="3402"/>
        <end position="3465"/>
    </location>
</feature>
<dbReference type="GO" id="GO:0006623">
    <property type="term" value="P:protein targeting to vacuole"/>
    <property type="evidence" value="ECO:0007669"/>
    <property type="project" value="TreeGrafter"/>
</dbReference>
<feature type="compositionally biased region" description="Gly residues" evidence="3">
    <location>
        <begin position="1598"/>
        <end position="1607"/>
    </location>
</feature>
<feature type="compositionally biased region" description="Low complexity" evidence="3">
    <location>
        <begin position="1512"/>
        <end position="1532"/>
    </location>
</feature>
<dbReference type="InterPro" id="IPR010482">
    <property type="entry name" value="TECPR1-like_DysF"/>
</dbReference>
<feature type="compositionally biased region" description="Pro residues" evidence="3">
    <location>
        <begin position="1500"/>
        <end position="1511"/>
    </location>
</feature>
<dbReference type="OrthoDB" id="428159at2759"/>
<evidence type="ECO:0000259" key="4">
    <source>
        <dbReference type="SMART" id="SM00693"/>
    </source>
</evidence>
<dbReference type="Pfam" id="PF06398">
    <property type="entry name" value="Pex24p"/>
    <property type="match status" value="1"/>
</dbReference>
<evidence type="ECO:0000313" key="6">
    <source>
        <dbReference type="Proteomes" id="UP000075714"/>
    </source>
</evidence>
<feature type="region of interest" description="Disordered" evidence="3">
    <location>
        <begin position="3676"/>
        <end position="3699"/>
    </location>
</feature>
<feature type="compositionally biased region" description="Low complexity" evidence="3">
    <location>
        <begin position="2810"/>
        <end position="2828"/>
    </location>
</feature>
<feature type="compositionally biased region" description="Low complexity" evidence="3">
    <location>
        <begin position="2520"/>
        <end position="2553"/>
    </location>
</feature>
<evidence type="ECO:0000256" key="2">
    <source>
        <dbReference type="ARBA" id="ARBA00022448"/>
    </source>
</evidence>
<dbReference type="GO" id="GO:0045053">
    <property type="term" value="P:protein retention in Golgi apparatus"/>
    <property type="evidence" value="ECO:0007669"/>
    <property type="project" value="TreeGrafter"/>
</dbReference>
<feature type="compositionally biased region" description="Acidic residues" evidence="3">
    <location>
        <begin position="1097"/>
        <end position="1107"/>
    </location>
</feature>
<feature type="domain" description="Peroxin/Ferlin" evidence="4">
    <location>
        <begin position="3695"/>
        <end position="3758"/>
    </location>
</feature>
<feature type="region of interest" description="Disordered" evidence="3">
    <location>
        <begin position="3871"/>
        <end position="3907"/>
    </location>
</feature>
<feature type="compositionally biased region" description="Acidic residues" evidence="3">
    <location>
        <begin position="1117"/>
        <end position="1126"/>
    </location>
</feature>
<dbReference type="InterPro" id="IPR026847">
    <property type="entry name" value="VPS13"/>
</dbReference>
<dbReference type="Pfam" id="PF12624">
    <property type="entry name" value="VPS13_N"/>
    <property type="match status" value="1"/>
</dbReference>
<comment type="similarity">
    <text evidence="1">Belongs to the VPS13 family.</text>
</comment>
<dbReference type="PANTHER" id="PTHR16166:SF93">
    <property type="entry name" value="INTERMEMBRANE LIPID TRANSFER PROTEIN VPS13"/>
    <property type="match status" value="1"/>
</dbReference>